<feature type="transmembrane region" description="Helical" evidence="3">
    <location>
        <begin position="118"/>
        <end position="139"/>
    </location>
</feature>
<dbReference type="PANTHER" id="PTHR34860:SF6">
    <property type="entry name" value="REPRESSOR-LIKE PROTEIN SSO7C3"/>
    <property type="match status" value="1"/>
</dbReference>
<evidence type="ECO:0000259" key="4">
    <source>
        <dbReference type="PROSITE" id="PS51740"/>
    </source>
</evidence>
<dbReference type="GO" id="GO:0003677">
    <property type="term" value="F:DNA binding"/>
    <property type="evidence" value="ECO:0007669"/>
    <property type="project" value="UniProtKB-UniRule"/>
</dbReference>
<dbReference type="InterPro" id="IPR052975">
    <property type="entry name" value="Repressor-like_regulatory"/>
</dbReference>
<dbReference type="SMART" id="SM00966">
    <property type="entry name" value="SpoVT_AbrB"/>
    <property type="match status" value="1"/>
</dbReference>
<dbReference type="RefSeq" id="WP_272871287.1">
    <property type="nucleotide sequence ID" value="NZ_CP019717.1"/>
</dbReference>
<keyword evidence="3" id="KW-0812">Transmembrane</keyword>
<feature type="transmembrane region" description="Helical" evidence="3">
    <location>
        <begin position="341"/>
        <end position="364"/>
    </location>
</feature>
<evidence type="ECO:0000256" key="3">
    <source>
        <dbReference type="SAM" id="Phobius"/>
    </source>
</evidence>
<feature type="transmembrane region" description="Helical" evidence="3">
    <location>
        <begin position="376"/>
        <end position="394"/>
    </location>
</feature>
<protein>
    <submittedName>
        <fullName evidence="5">Conjugative transposon membrane protein</fullName>
    </submittedName>
</protein>
<dbReference type="AlphaFoldDB" id="A0A6C0QX43"/>
<dbReference type="InterPro" id="IPR007159">
    <property type="entry name" value="SpoVT-AbrB_dom"/>
</dbReference>
<dbReference type="PANTHER" id="PTHR34860">
    <property type="entry name" value="REPRESSOR-LIKE PROTEIN SSO7C3"/>
    <property type="match status" value="1"/>
</dbReference>
<keyword evidence="1" id="KW-0238">DNA-binding</keyword>
<feature type="transmembrane region" description="Helical" evidence="3">
    <location>
        <begin position="151"/>
        <end position="169"/>
    </location>
</feature>
<evidence type="ECO:0000313" key="5">
    <source>
        <dbReference type="EMBL" id="QHZ53349.1"/>
    </source>
</evidence>
<dbReference type="Gene3D" id="2.10.260.10">
    <property type="match status" value="1"/>
</dbReference>
<dbReference type="NCBIfam" id="NF046089">
    <property type="entry name" value="CD3337_EF1877"/>
    <property type="match status" value="1"/>
</dbReference>
<evidence type="ECO:0000256" key="1">
    <source>
        <dbReference type="PROSITE-ProRule" id="PRU01076"/>
    </source>
</evidence>
<reference evidence="5 6" key="1">
    <citation type="journal article" date="2020" name="Int. J. Med. Microbiol.">
        <title>Discovery of Paenibacillus larvae ERIC V: Phenotypic and genomic comparison to genotypes ERIC I-IV reveal different inventories of virulence factors which correlate with epidemiological prevalences of American Foulbrood.</title>
        <authorList>
            <person name="Beims H."/>
            <person name="Bunk B."/>
            <person name="Erler S."/>
            <person name="Mohr K.I."/>
            <person name="Sproer C."/>
            <person name="Pradella S."/>
            <person name="Gunther G."/>
            <person name="Rohde M."/>
            <person name="von der Ohe W."/>
            <person name="Steinert M."/>
        </authorList>
    </citation>
    <scope>NUCLEOTIDE SEQUENCE [LARGE SCALE GENOMIC DNA]</scope>
    <source>
        <strain evidence="5">Eric_V</strain>
    </source>
</reference>
<accession>A0A6C0QX43</accession>
<evidence type="ECO:0000313" key="6">
    <source>
        <dbReference type="Proteomes" id="UP000464330"/>
    </source>
</evidence>
<organism evidence="5 6">
    <name type="scientific">Paenibacillus larvae subsp. larvae</name>
    <dbReference type="NCBI Taxonomy" id="147375"/>
    <lineage>
        <taxon>Bacteria</taxon>
        <taxon>Bacillati</taxon>
        <taxon>Bacillota</taxon>
        <taxon>Bacilli</taxon>
        <taxon>Bacillales</taxon>
        <taxon>Paenibacillaceae</taxon>
        <taxon>Paenibacillus</taxon>
    </lineage>
</organism>
<feature type="region of interest" description="Disordered" evidence="2">
    <location>
        <begin position="485"/>
        <end position="681"/>
    </location>
</feature>
<dbReference type="Pfam" id="PF04014">
    <property type="entry name" value="MazE_antitoxin"/>
    <property type="match status" value="1"/>
</dbReference>
<dbReference type="NCBIfam" id="TIGR01439">
    <property type="entry name" value="lp_hng_hel_AbrB"/>
    <property type="match status" value="1"/>
</dbReference>
<gene>
    <name evidence="5" type="ORF">ERICV_04298</name>
</gene>
<feature type="compositionally biased region" description="Basic and acidic residues" evidence="2">
    <location>
        <begin position="776"/>
        <end position="798"/>
    </location>
</feature>
<sequence>MKKIGSKKRWLLISPWLFFIALLPSPVFAKVIGGIGLLIEKYELGAYQSYMVEEFSLNPLSDKNVGPMINSMANSIFWLTKMAAKTFDAGLEMLYGLDAIDRLTDTFSGVSGTLWHNLFATFAIMFFVIAVIQIFIEFFAKKNGNAAGRKAITLFLVVGISMGWFLHSADYTRMINKWSAEAQAFVMKSGLSFVSKEEIQAGNELDGSLALIRNQFFTQAVMNPYLLMNYGIIDQKGIGQERIDALLKNDLTKEGYEKANKYIDDHEADNYYVSVDAAGYKLAISCLSIVGVLMIGIPLMLIALVNFLLQMVALGIMVILPISFILSFLPKFAHSGWFALGRLLGVFCLKMFVGFVILLMFIAMTTVQILIPATDAGTYLLQLIVSSILIIMIIKYRDKIIQFVTAGMVVSADGGVTKGALEKGKDASEFMMDKVEKLKYVKGMWDAKRLDWSQKGQKASDWMGEGLQKLKYKKGMWDANRLEAAGRTAQTEDSVNNEKPNPDEEKKTGQEEERQPQVDDMQAPPDEKTMKAEALQTAILDAEEGNTNEEERQPQVDELEAPPDEKTMKTEALQTAILDAEEGNTNDEERHPQADGMEVPPDEKTMKTEALQTAILDAEEGNTNDEEWHSQADEMEIPPDEKMLASAPRQSTVKDREAEAPSVNESERLPQEQEAVPEEEKKAVVRNVRDLGRITIPKEFRNALNIQDGDSLEIFVDDDKVILGKAAQPREQGETIQEERVPQPSVRKKENQPQKEDIHIQQVEEGIKATETTAVRNERQEERTRQKDNMDKERPDDK</sequence>
<keyword evidence="3" id="KW-0472">Membrane</keyword>
<feature type="domain" description="SpoVT-AbrB" evidence="4">
    <location>
        <begin position="683"/>
        <end position="728"/>
    </location>
</feature>
<feature type="compositionally biased region" description="Basic and acidic residues" evidence="2">
    <location>
        <begin position="731"/>
        <end position="759"/>
    </location>
</feature>
<dbReference type="InterPro" id="IPR037914">
    <property type="entry name" value="SpoVT-AbrB_sf"/>
</dbReference>
<dbReference type="Proteomes" id="UP000464330">
    <property type="component" value="Chromosome"/>
</dbReference>
<feature type="region of interest" description="Disordered" evidence="2">
    <location>
        <begin position="725"/>
        <end position="798"/>
    </location>
</feature>
<feature type="transmembrane region" description="Helical" evidence="3">
    <location>
        <begin position="307"/>
        <end position="329"/>
    </location>
</feature>
<feature type="compositionally biased region" description="Polar residues" evidence="2">
    <location>
        <begin position="488"/>
        <end position="499"/>
    </location>
</feature>
<keyword evidence="3" id="KW-1133">Transmembrane helix</keyword>
<feature type="compositionally biased region" description="Basic and acidic residues" evidence="2">
    <location>
        <begin position="500"/>
        <end position="517"/>
    </location>
</feature>
<proteinExistence type="predicted"/>
<evidence type="ECO:0000256" key="2">
    <source>
        <dbReference type="SAM" id="MobiDB-lite"/>
    </source>
</evidence>
<dbReference type="PROSITE" id="PS51740">
    <property type="entry name" value="SPOVT_ABRB"/>
    <property type="match status" value="1"/>
</dbReference>
<dbReference type="EMBL" id="CP019717">
    <property type="protein sequence ID" value="QHZ53349.1"/>
    <property type="molecule type" value="Genomic_DNA"/>
</dbReference>
<feature type="compositionally biased region" description="Basic and acidic residues" evidence="2">
    <location>
        <begin position="652"/>
        <end position="671"/>
    </location>
</feature>
<dbReference type="InterPro" id="IPR058112">
    <property type="entry name" value="CD3337_EF1877-like"/>
</dbReference>
<feature type="transmembrane region" description="Helical" evidence="3">
    <location>
        <begin position="282"/>
        <end position="301"/>
    </location>
</feature>
<dbReference type="SUPFAM" id="SSF89447">
    <property type="entry name" value="AbrB/MazE/MraZ-like"/>
    <property type="match status" value="1"/>
</dbReference>
<name>A0A6C0QX43_9BACL</name>